<dbReference type="EMBL" id="JXJN01007900">
    <property type="status" value="NOT_ANNOTATED_CDS"/>
    <property type="molecule type" value="Genomic_DNA"/>
</dbReference>
<dbReference type="Proteomes" id="UP000092460">
    <property type="component" value="Unassembled WGS sequence"/>
</dbReference>
<evidence type="ECO:0000313" key="2">
    <source>
        <dbReference type="Proteomes" id="UP000092460"/>
    </source>
</evidence>
<accession>A0A1B0B3L9</accession>
<dbReference type="VEuPathDB" id="VectorBase:GPPI017727"/>
<protein>
    <submittedName>
        <fullName evidence="1">Uncharacterized protein</fullName>
    </submittedName>
</protein>
<evidence type="ECO:0000313" key="1">
    <source>
        <dbReference type="EnsemblMetazoa" id="GPPI017727-PA"/>
    </source>
</evidence>
<name>A0A1B0B3L9_9MUSC</name>
<dbReference type="AlphaFoldDB" id="A0A1B0B3L9"/>
<dbReference type="EnsemblMetazoa" id="GPPI017727-RA">
    <property type="protein sequence ID" value="GPPI017727-PA"/>
    <property type="gene ID" value="GPPI017727"/>
</dbReference>
<reference evidence="2" key="1">
    <citation type="submission" date="2015-01" db="EMBL/GenBank/DDBJ databases">
        <authorList>
            <person name="Aksoy S."/>
            <person name="Warren W."/>
            <person name="Wilson R.K."/>
        </authorList>
    </citation>
    <scope>NUCLEOTIDE SEQUENCE [LARGE SCALE GENOMIC DNA]</scope>
    <source>
        <strain evidence="2">IAEA</strain>
    </source>
</reference>
<organism evidence="1 2">
    <name type="scientific">Glossina palpalis gambiensis</name>
    <dbReference type="NCBI Taxonomy" id="67801"/>
    <lineage>
        <taxon>Eukaryota</taxon>
        <taxon>Metazoa</taxon>
        <taxon>Ecdysozoa</taxon>
        <taxon>Arthropoda</taxon>
        <taxon>Hexapoda</taxon>
        <taxon>Insecta</taxon>
        <taxon>Pterygota</taxon>
        <taxon>Neoptera</taxon>
        <taxon>Endopterygota</taxon>
        <taxon>Diptera</taxon>
        <taxon>Brachycera</taxon>
        <taxon>Muscomorpha</taxon>
        <taxon>Hippoboscoidea</taxon>
        <taxon>Glossinidae</taxon>
        <taxon>Glossina</taxon>
    </lineage>
</organism>
<proteinExistence type="predicted"/>
<sequence length="255" mass="28734">MRVALDNADWPSSSISTLDEVMAGVALWSIVSSPSFISSAPSAFVSDDSSPISSGSSSGCITSRSSWEDDTYNVEPNSTSTIDPTSLVFSLIWLSDCSLYDQFIRRSNLFIEQCIETKISYIALAYSDLPDNRRKNCNIAKYKLNDKQLCICIIQQNARVEIIERKSRLNFQTTTDEYRLLQCSQLTKKPLSISSVIVLKNSLKKKVTFDDDDLQAGRLLRVAAFSICREVWITNFIRSADKEMNLGETRLKIYE</sequence>
<reference evidence="1" key="2">
    <citation type="submission" date="2020-05" db="UniProtKB">
        <authorList>
            <consortium name="EnsemblMetazoa"/>
        </authorList>
    </citation>
    <scope>IDENTIFICATION</scope>
    <source>
        <strain evidence="1">IAEA</strain>
    </source>
</reference>
<keyword evidence="2" id="KW-1185">Reference proteome</keyword>